<evidence type="ECO:0000313" key="1">
    <source>
        <dbReference type="EMBL" id="MBB0232570.1"/>
    </source>
</evidence>
<sequence length="106" mass="11537">MARFQPWKITVDYTSTRTGSTQWVSVVESVDPRRAAGVVERDVQEHLRKMRASDGRITCVTIAPVQTPQTLPHGVRCGSCSAIGAVKATDEELILAPYQTPDTAPA</sequence>
<keyword evidence="2" id="KW-1185">Reference proteome</keyword>
<dbReference type="RefSeq" id="WP_182667097.1">
    <property type="nucleotide sequence ID" value="NZ_VKHS01001015.1"/>
</dbReference>
<accession>A0A7W3T7W3</accession>
<dbReference type="EMBL" id="VKHS01001015">
    <property type="protein sequence ID" value="MBB0232570.1"/>
    <property type="molecule type" value="Genomic_DNA"/>
</dbReference>
<evidence type="ECO:0000313" key="2">
    <source>
        <dbReference type="Proteomes" id="UP000530234"/>
    </source>
</evidence>
<organism evidence="1 2">
    <name type="scientific">Streptomyces calidiresistens</name>
    <dbReference type="NCBI Taxonomy" id="1485586"/>
    <lineage>
        <taxon>Bacteria</taxon>
        <taxon>Bacillati</taxon>
        <taxon>Actinomycetota</taxon>
        <taxon>Actinomycetes</taxon>
        <taxon>Kitasatosporales</taxon>
        <taxon>Streptomycetaceae</taxon>
        <taxon>Streptomyces</taxon>
    </lineage>
</organism>
<gene>
    <name evidence="1" type="ORF">FOE67_24570</name>
</gene>
<dbReference type="Proteomes" id="UP000530234">
    <property type="component" value="Unassembled WGS sequence"/>
</dbReference>
<dbReference type="AlphaFoldDB" id="A0A7W3T7W3"/>
<comment type="caution">
    <text evidence="1">The sequence shown here is derived from an EMBL/GenBank/DDBJ whole genome shotgun (WGS) entry which is preliminary data.</text>
</comment>
<protein>
    <submittedName>
        <fullName evidence="1">Uncharacterized protein</fullName>
    </submittedName>
</protein>
<name>A0A7W3T7W3_9ACTN</name>
<feature type="non-terminal residue" evidence="1">
    <location>
        <position position="106"/>
    </location>
</feature>
<proteinExistence type="predicted"/>
<reference evidence="2" key="1">
    <citation type="submission" date="2019-10" db="EMBL/GenBank/DDBJ databases">
        <title>Streptomyces sp. nov., a novel actinobacterium isolated from alkaline environment.</title>
        <authorList>
            <person name="Golinska P."/>
        </authorList>
    </citation>
    <scope>NUCLEOTIDE SEQUENCE [LARGE SCALE GENOMIC DNA]</scope>
    <source>
        <strain evidence="2">DSM 42108</strain>
    </source>
</reference>